<dbReference type="eggNOG" id="COG5316">
    <property type="taxonomic scope" value="Bacteria"/>
</dbReference>
<evidence type="ECO:0000313" key="2">
    <source>
        <dbReference type="Proteomes" id="UP000006054"/>
    </source>
</evidence>
<dbReference type="Proteomes" id="UP000006054">
    <property type="component" value="Chromosome"/>
</dbReference>
<evidence type="ECO:0000313" key="1">
    <source>
        <dbReference type="EMBL" id="AFM04029.1"/>
    </source>
</evidence>
<dbReference type="RefSeq" id="WP_014797486.1">
    <property type="nucleotide sequence ID" value="NC_018018.1"/>
</dbReference>
<reference evidence="2" key="1">
    <citation type="submission" date="2012-06" db="EMBL/GenBank/DDBJ databases">
        <title>The complete genome of Flexibacter litoralis DSM 6794.</title>
        <authorList>
            <person name="Lucas S."/>
            <person name="Copeland A."/>
            <person name="Lapidus A."/>
            <person name="Glavina del Rio T."/>
            <person name="Dalin E."/>
            <person name="Tice H."/>
            <person name="Bruce D."/>
            <person name="Goodwin L."/>
            <person name="Pitluck S."/>
            <person name="Peters L."/>
            <person name="Ovchinnikova G."/>
            <person name="Lu M."/>
            <person name="Kyrpides N."/>
            <person name="Mavromatis K."/>
            <person name="Ivanova N."/>
            <person name="Brettin T."/>
            <person name="Detter J.C."/>
            <person name="Han C."/>
            <person name="Larimer F."/>
            <person name="Land M."/>
            <person name="Hauser L."/>
            <person name="Markowitz V."/>
            <person name="Cheng J.-F."/>
            <person name="Hugenholtz P."/>
            <person name="Woyke T."/>
            <person name="Wu D."/>
            <person name="Spring S."/>
            <person name="Lang E."/>
            <person name="Kopitz M."/>
            <person name="Brambilla E."/>
            <person name="Klenk H.-P."/>
            <person name="Eisen J.A."/>
        </authorList>
    </citation>
    <scope>NUCLEOTIDE SEQUENCE [LARGE SCALE GENOMIC DNA]</scope>
    <source>
        <strain evidence="2">ATCC 23117 / DSM 6794 / NBRC 15988 / NCIMB 1366 / Sio-4</strain>
    </source>
</reference>
<keyword evidence="2" id="KW-1185">Reference proteome</keyword>
<dbReference type="OrthoDB" id="977827at2"/>
<dbReference type="KEGG" id="fli:Fleli_1611"/>
<dbReference type="EMBL" id="CP003345">
    <property type="protein sequence ID" value="AFM04029.1"/>
    <property type="molecule type" value="Genomic_DNA"/>
</dbReference>
<gene>
    <name evidence="1" type="ordered locus">Fleli_1611</name>
</gene>
<dbReference type="PATRIC" id="fig|880071.3.peg.1591"/>
<accession>I4AJ94</accession>
<dbReference type="HOGENOM" id="CLU_500459_0_0_10"/>
<proteinExistence type="predicted"/>
<evidence type="ECO:0008006" key="3">
    <source>
        <dbReference type="Google" id="ProtNLM"/>
    </source>
</evidence>
<organism evidence="1 2">
    <name type="scientific">Bernardetia litoralis (strain ATCC 23117 / DSM 6794 / NBRC 15988 / NCIMB 1366 / Fx l1 / Sio-4)</name>
    <name type="common">Flexibacter litoralis</name>
    <dbReference type="NCBI Taxonomy" id="880071"/>
    <lineage>
        <taxon>Bacteria</taxon>
        <taxon>Pseudomonadati</taxon>
        <taxon>Bacteroidota</taxon>
        <taxon>Cytophagia</taxon>
        <taxon>Cytophagales</taxon>
        <taxon>Bernardetiaceae</taxon>
        <taxon>Bernardetia</taxon>
    </lineage>
</organism>
<dbReference type="AlphaFoldDB" id="I4AJ94"/>
<protein>
    <recommendedName>
        <fullName evidence="3">DUF4139 domain-containing protein</fullName>
    </recommendedName>
</protein>
<sequence precursor="true">MYYKSIILSLFLFFISFSFMTVFSQTNKNEQRVAIFKNGAGFFFNPMTLTAEKEGEQKGKFIIKSLPEALFGTFWFYTNGKPINSLKSYESEEKTDSKKAGSLNEMLYANIEKNVEITLKYSTEKDSEVIGKIQDVNLKSEMLFLETTQPKVGFMVISMNEIKTLSFSQKPNTNYSPLKNQRIIEVEIDKATSQENVEMAYLQRGIGWLPSYLINLKDDKKAQIVLRAEVVNDAEDIKNATLSLVVGVPNFKYDKFVSPFVSNQTLESFLNQLNNSSRSNYGGQKIAMSNMIITQSANYQNDEIDVYGGGGNTDEIETQSQEDLFFYTKNGVSLPKGGRALYSLFNEEVDYKHIYEVELAQNNGYNVVYKQDNEQRNDVYHSLELKNSTNFPWTTGTAMVTQPRKNKEGSVNTTNDPQVLSQDMIKYTAKTSKSILRLTVAPDIMVKDNEQETERETNIKQKKLVYDLVTATATIEVKNYKDKEVNLKVSRTITGEMLKTDSNWETKKRLNYYAINPINDVIWEVKLGKGESKTITYSYQFYVRK</sequence>
<name>I4AJ94_BERLS</name>